<evidence type="ECO:0000256" key="9">
    <source>
        <dbReference type="ARBA" id="ARBA00023065"/>
    </source>
</evidence>
<dbReference type="GO" id="GO:0015344">
    <property type="term" value="F:siderophore uptake transmembrane transporter activity"/>
    <property type="evidence" value="ECO:0007669"/>
    <property type="project" value="TreeGrafter"/>
</dbReference>
<dbReference type="AlphaFoldDB" id="A0A4Z0AKA9"/>
<evidence type="ECO:0000256" key="18">
    <source>
        <dbReference type="SAM" id="SignalP"/>
    </source>
</evidence>
<evidence type="ECO:0000256" key="17">
    <source>
        <dbReference type="SAM" id="MobiDB-lite"/>
    </source>
</evidence>
<evidence type="ECO:0000256" key="10">
    <source>
        <dbReference type="ARBA" id="ARBA00023077"/>
    </source>
</evidence>
<feature type="chain" id="PRO_5021205000" evidence="18">
    <location>
        <begin position="22"/>
        <end position="736"/>
    </location>
</feature>
<dbReference type="GO" id="GO:0044718">
    <property type="term" value="P:siderophore transmembrane transport"/>
    <property type="evidence" value="ECO:0007669"/>
    <property type="project" value="TreeGrafter"/>
</dbReference>
<dbReference type="GO" id="GO:0038023">
    <property type="term" value="F:signaling receptor activity"/>
    <property type="evidence" value="ECO:0007669"/>
    <property type="project" value="InterPro"/>
</dbReference>
<dbReference type="SUPFAM" id="SSF56935">
    <property type="entry name" value="Porins"/>
    <property type="match status" value="1"/>
</dbReference>
<gene>
    <name evidence="21" type="ORF">DYL59_20960</name>
</gene>
<keyword evidence="22" id="KW-1185">Reference proteome</keyword>
<dbReference type="RefSeq" id="WP_135290884.1">
    <property type="nucleotide sequence ID" value="NZ_QUZU01000029.1"/>
</dbReference>
<keyword evidence="8" id="KW-0408">Iron</keyword>
<accession>A0A4Z0AKA9</accession>
<evidence type="ECO:0000256" key="15">
    <source>
        <dbReference type="PROSITE-ProRule" id="PRU10144"/>
    </source>
</evidence>
<dbReference type="PANTHER" id="PTHR30069:SF51">
    <property type="entry name" value="FERRIENTEROBACTIN RECEPTOR"/>
    <property type="match status" value="1"/>
</dbReference>
<evidence type="ECO:0000256" key="16">
    <source>
        <dbReference type="RuleBase" id="RU003357"/>
    </source>
</evidence>
<dbReference type="InterPro" id="IPR058134">
    <property type="entry name" value="PirA/FepA/PfeA"/>
</dbReference>
<keyword evidence="13 14" id="KW-0998">Cell outer membrane</keyword>
<sequence length="736" mass="79731">MFRLSLLAVSICSLLPISSYAAEAETPAQMELPTQTVLGTAEEEIKQMPGVSIITAEDIKKRPPANDLSEIIRTMPGVNLTGNSSSGQRGNNRQIDIRGMGPENTLILVDGKPVSSRNSVRYGWRGERDSRGDTNWVPADQVERIEVIRGPAAARYGNGAAGGVVNIITKQPGTETHGSATIYHNFAQHKDEGETERMNFGLNGPITDTLSYRVYGNIAKTNADDADINSGHESTRYGTQIGTLPAGREGVRNKDVNGLLSWKMTPEQTLDIEAGFSRQGNIYTGDTQNTNTNATVKNMLGHETNTLYRENYALTHRGEWDFGNTLTYVQYAKTRNSRIDEGLAGGLEGLFSSTTVSTSTLRDLTAHSEVNLPFHAGVDQVVTLGTEWVESSLDDPSSNTQTTTTGGAVSGISSSNRASSSSTRIFSVFAEDNIDLLPGTRLTPVLRLDHHSVVGDNWSPGLNLSQVLTDTLTLKAGIARSYKAPNLYQINPNYLLYSNGQGCYGATTACYLQGNADLEAETSVNKELGIEYRDNGVVAGLTYFRNDYKNKIESGLTPVGKATGGNSSNIFQWENVPKALVEGLEGNLSLPFGEDVTWSNNFTYMLQSKNKQTGDVLSVTPKFTLNSMLDWQVTQDLSLQANVAWYGKQTPKKYDYHGARVTGSANNQLSPYAITGVSGTYAITKNLSLTAGVDNVFDKRLWREGNAQGVNNIDGAGAATYNQSGRTLFTSLTASF</sequence>
<dbReference type="InterPro" id="IPR000531">
    <property type="entry name" value="Beta-barrel_TonB"/>
</dbReference>
<evidence type="ECO:0000313" key="21">
    <source>
        <dbReference type="EMBL" id="TFY86840.1"/>
    </source>
</evidence>
<dbReference type="Proteomes" id="UP000297391">
    <property type="component" value="Unassembled WGS sequence"/>
</dbReference>
<keyword evidence="6 14" id="KW-0812">Transmembrane</keyword>
<dbReference type="InterPro" id="IPR039426">
    <property type="entry name" value="TonB-dep_rcpt-like"/>
</dbReference>
<dbReference type="InterPro" id="IPR010917">
    <property type="entry name" value="TonB_rcpt_CS"/>
</dbReference>
<evidence type="ECO:0000256" key="7">
    <source>
        <dbReference type="ARBA" id="ARBA00022729"/>
    </source>
</evidence>
<feature type="short sequence motif" description="TonB C-terminal box" evidence="15">
    <location>
        <begin position="719"/>
        <end position="736"/>
    </location>
</feature>
<dbReference type="GO" id="GO:0009279">
    <property type="term" value="C:cell outer membrane"/>
    <property type="evidence" value="ECO:0007669"/>
    <property type="project" value="UniProtKB-SubCell"/>
</dbReference>
<evidence type="ECO:0000256" key="3">
    <source>
        <dbReference type="ARBA" id="ARBA00022448"/>
    </source>
</evidence>
<evidence type="ECO:0000256" key="1">
    <source>
        <dbReference type="ARBA" id="ARBA00004571"/>
    </source>
</evidence>
<dbReference type="NCBIfam" id="TIGR01783">
    <property type="entry name" value="TonB-siderophor"/>
    <property type="match status" value="1"/>
</dbReference>
<dbReference type="InterPro" id="IPR010105">
    <property type="entry name" value="TonB_sidphr_rcpt"/>
</dbReference>
<evidence type="ECO:0000259" key="20">
    <source>
        <dbReference type="Pfam" id="PF07715"/>
    </source>
</evidence>
<dbReference type="Pfam" id="PF07715">
    <property type="entry name" value="Plug"/>
    <property type="match status" value="1"/>
</dbReference>
<dbReference type="PROSITE" id="PS01156">
    <property type="entry name" value="TONB_DEPENDENT_REC_2"/>
    <property type="match status" value="1"/>
</dbReference>
<feature type="domain" description="TonB-dependent receptor-like beta-barrel" evidence="19">
    <location>
        <begin position="282"/>
        <end position="696"/>
    </location>
</feature>
<dbReference type="Gene3D" id="2.170.130.10">
    <property type="entry name" value="TonB-dependent receptor, plug domain"/>
    <property type="match status" value="1"/>
</dbReference>
<name>A0A4Z0AKA9_9PSED</name>
<keyword evidence="7 18" id="KW-0732">Signal</keyword>
<proteinExistence type="inferred from homology"/>
<comment type="caution">
    <text evidence="21">The sequence shown here is derived from an EMBL/GenBank/DDBJ whole genome shotgun (WGS) entry which is preliminary data.</text>
</comment>
<feature type="region of interest" description="Disordered" evidence="17">
    <location>
        <begin position="79"/>
        <end position="98"/>
    </location>
</feature>
<keyword evidence="12 21" id="KW-0675">Receptor</keyword>
<evidence type="ECO:0000259" key="19">
    <source>
        <dbReference type="Pfam" id="PF00593"/>
    </source>
</evidence>
<evidence type="ECO:0000256" key="13">
    <source>
        <dbReference type="ARBA" id="ARBA00023237"/>
    </source>
</evidence>
<dbReference type="GO" id="GO:0042912">
    <property type="term" value="F:colicin transmembrane transporter activity"/>
    <property type="evidence" value="ECO:0007669"/>
    <property type="project" value="TreeGrafter"/>
</dbReference>
<dbReference type="PANTHER" id="PTHR30069">
    <property type="entry name" value="TONB-DEPENDENT OUTER MEMBRANE RECEPTOR"/>
    <property type="match status" value="1"/>
</dbReference>
<dbReference type="InterPro" id="IPR036942">
    <property type="entry name" value="Beta-barrel_TonB_sf"/>
</dbReference>
<keyword evidence="3 14" id="KW-0813">Transport</keyword>
<keyword evidence="4 14" id="KW-1134">Transmembrane beta strand</keyword>
<keyword evidence="11 14" id="KW-0472">Membrane</keyword>
<feature type="compositionally biased region" description="Polar residues" evidence="17">
    <location>
        <begin position="80"/>
        <end position="94"/>
    </location>
</feature>
<evidence type="ECO:0000256" key="12">
    <source>
        <dbReference type="ARBA" id="ARBA00023170"/>
    </source>
</evidence>
<dbReference type="FunFam" id="2.40.170.20:FF:000002">
    <property type="entry name" value="Colicin I TonB-dependent receptor"/>
    <property type="match status" value="1"/>
</dbReference>
<dbReference type="EMBL" id="QUZU01000029">
    <property type="protein sequence ID" value="TFY86840.1"/>
    <property type="molecule type" value="Genomic_DNA"/>
</dbReference>
<dbReference type="NCBIfam" id="NF010048">
    <property type="entry name" value="PRK13524.1"/>
    <property type="match status" value="1"/>
</dbReference>
<keyword evidence="5" id="KW-0410">Iron transport</keyword>
<evidence type="ECO:0000256" key="2">
    <source>
        <dbReference type="ARBA" id="ARBA00009810"/>
    </source>
</evidence>
<dbReference type="Gene3D" id="2.40.170.20">
    <property type="entry name" value="TonB-dependent receptor, beta-barrel domain"/>
    <property type="match status" value="1"/>
</dbReference>
<evidence type="ECO:0000256" key="4">
    <source>
        <dbReference type="ARBA" id="ARBA00022452"/>
    </source>
</evidence>
<feature type="region of interest" description="Disordered" evidence="17">
    <location>
        <begin position="226"/>
        <end position="249"/>
    </location>
</feature>
<organism evidence="21 22">
    <name type="scientific">Pseudomonas kairouanensis</name>
    <dbReference type="NCBI Taxonomy" id="2293832"/>
    <lineage>
        <taxon>Bacteria</taxon>
        <taxon>Pseudomonadati</taxon>
        <taxon>Pseudomonadota</taxon>
        <taxon>Gammaproteobacteria</taxon>
        <taxon>Pseudomonadales</taxon>
        <taxon>Pseudomonadaceae</taxon>
        <taxon>Pseudomonas</taxon>
    </lineage>
</organism>
<dbReference type="Pfam" id="PF00593">
    <property type="entry name" value="TonB_dep_Rec_b-barrel"/>
    <property type="match status" value="1"/>
</dbReference>
<dbReference type="NCBIfam" id="NF010051">
    <property type="entry name" value="PRK13528.1"/>
    <property type="match status" value="1"/>
</dbReference>
<reference evidence="21 22" key="1">
    <citation type="journal article" date="2019" name="Syst. Appl. Microbiol.">
        <title>New species of pathogenic Pseudomonas isolated from citrus in Tunisia: Proposal of Pseudomonas kairouanensis sp. nov. and Pseudomonas nabeulensis sp. nov.</title>
        <authorList>
            <person name="Oueslati M."/>
            <person name="Mulet M."/>
            <person name="Gomila M."/>
            <person name="Berge O."/>
            <person name="Hajlaoui M.R."/>
            <person name="Lalucat J."/>
            <person name="Sadfi-Zouaoui N."/>
            <person name="Garcia-Valdes E."/>
        </authorList>
    </citation>
    <scope>NUCLEOTIDE SEQUENCE [LARGE SCALE GENOMIC DNA]</scope>
    <source>
        <strain evidence="21 22">KC12</strain>
    </source>
</reference>
<feature type="signal peptide" evidence="18">
    <location>
        <begin position="1"/>
        <end position="21"/>
    </location>
</feature>
<feature type="region of interest" description="Disordered" evidence="17">
    <location>
        <begin position="392"/>
        <end position="418"/>
    </location>
</feature>
<protein>
    <submittedName>
        <fullName evidence="21">TonB-dependent siderophore receptor</fullName>
    </submittedName>
</protein>
<dbReference type="CDD" id="cd01347">
    <property type="entry name" value="ligand_gated_channel"/>
    <property type="match status" value="1"/>
</dbReference>
<keyword evidence="10 16" id="KW-0798">TonB box</keyword>
<dbReference type="PROSITE" id="PS52016">
    <property type="entry name" value="TONB_DEPENDENT_REC_3"/>
    <property type="match status" value="1"/>
</dbReference>
<evidence type="ECO:0000256" key="11">
    <source>
        <dbReference type="ARBA" id="ARBA00023136"/>
    </source>
</evidence>
<evidence type="ECO:0000256" key="5">
    <source>
        <dbReference type="ARBA" id="ARBA00022496"/>
    </source>
</evidence>
<feature type="domain" description="TonB-dependent receptor plug" evidence="20">
    <location>
        <begin position="50"/>
        <end position="164"/>
    </location>
</feature>
<evidence type="ECO:0000256" key="8">
    <source>
        <dbReference type="ARBA" id="ARBA00023004"/>
    </source>
</evidence>
<evidence type="ECO:0000313" key="22">
    <source>
        <dbReference type="Proteomes" id="UP000297391"/>
    </source>
</evidence>
<keyword evidence="9" id="KW-0406">Ion transport</keyword>
<comment type="subcellular location">
    <subcellularLocation>
        <location evidence="1 14">Cell outer membrane</location>
        <topology evidence="1 14">Multi-pass membrane protein</topology>
    </subcellularLocation>
</comment>
<dbReference type="InterPro" id="IPR012910">
    <property type="entry name" value="Plug_dom"/>
</dbReference>
<dbReference type="InterPro" id="IPR037066">
    <property type="entry name" value="Plug_dom_sf"/>
</dbReference>
<comment type="similarity">
    <text evidence="2 14 16">Belongs to the TonB-dependent receptor family.</text>
</comment>
<evidence type="ECO:0000256" key="14">
    <source>
        <dbReference type="PROSITE-ProRule" id="PRU01360"/>
    </source>
</evidence>
<evidence type="ECO:0000256" key="6">
    <source>
        <dbReference type="ARBA" id="ARBA00022692"/>
    </source>
</evidence>
<feature type="compositionally biased region" description="Polar residues" evidence="17">
    <location>
        <begin position="394"/>
        <end position="407"/>
    </location>
</feature>
<dbReference type="GO" id="GO:0042931">
    <property type="term" value="F:enterobactin transmembrane transporter activity"/>
    <property type="evidence" value="ECO:0007669"/>
    <property type="project" value="TreeGrafter"/>
</dbReference>
<dbReference type="OrthoDB" id="9764669at2"/>